<dbReference type="EMBL" id="AYRZ02000007">
    <property type="protein sequence ID" value="PHT75373.1"/>
    <property type="molecule type" value="Genomic_DNA"/>
</dbReference>
<keyword evidence="2" id="KW-1185">Reference proteome</keyword>
<dbReference type="AlphaFoldDB" id="A0A2G2Z068"/>
<name>A0A2G2Z068_CAPAN</name>
<reference evidence="1 2" key="1">
    <citation type="journal article" date="2014" name="Nat. Genet.">
        <title>Genome sequence of the hot pepper provides insights into the evolution of pungency in Capsicum species.</title>
        <authorList>
            <person name="Kim S."/>
            <person name="Park M."/>
            <person name="Yeom S.I."/>
            <person name="Kim Y.M."/>
            <person name="Lee J.M."/>
            <person name="Lee H.A."/>
            <person name="Seo E."/>
            <person name="Choi J."/>
            <person name="Cheong K."/>
            <person name="Kim K.T."/>
            <person name="Jung K."/>
            <person name="Lee G.W."/>
            <person name="Oh S.K."/>
            <person name="Bae C."/>
            <person name="Kim S.B."/>
            <person name="Lee H.Y."/>
            <person name="Kim S.Y."/>
            <person name="Kim M.S."/>
            <person name="Kang B.C."/>
            <person name="Jo Y.D."/>
            <person name="Yang H.B."/>
            <person name="Jeong H.J."/>
            <person name="Kang W.H."/>
            <person name="Kwon J.K."/>
            <person name="Shin C."/>
            <person name="Lim J.Y."/>
            <person name="Park J.H."/>
            <person name="Huh J.H."/>
            <person name="Kim J.S."/>
            <person name="Kim B.D."/>
            <person name="Cohen O."/>
            <person name="Paran I."/>
            <person name="Suh M.C."/>
            <person name="Lee S.B."/>
            <person name="Kim Y.K."/>
            <person name="Shin Y."/>
            <person name="Noh S.J."/>
            <person name="Park J."/>
            <person name="Seo Y.S."/>
            <person name="Kwon S.Y."/>
            <person name="Kim H.A."/>
            <person name="Park J.M."/>
            <person name="Kim H.J."/>
            <person name="Choi S.B."/>
            <person name="Bosland P.W."/>
            <person name="Reeves G."/>
            <person name="Jo S.H."/>
            <person name="Lee B.W."/>
            <person name="Cho H.T."/>
            <person name="Choi H.S."/>
            <person name="Lee M.S."/>
            <person name="Yu Y."/>
            <person name="Do Choi Y."/>
            <person name="Park B.S."/>
            <person name="van Deynze A."/>
            <person name="Ashrafi H."/>
            <person name="Hill T."/>
            <person name="Kim W.T."/>
            <person name="Pai H.S."/>
            <person name="Ahn H.K."/>
            <person name="Yeam I."/>
            <person name="Giovannoni J.J."/>
            <person name="Rose J.K."/>
            <person name="Sorensen I."/>
            <person name="Lee S.J."/>
            <person name="Kim R.W."/>
            <person name="Choi I.Y."/>
            <person name="Choi B.S."/>
            <person name="Lim J.S."/>
            <person name="Lee Y.H."/>
            <person name="Choi D."/>
        </authorList>
    </citation>
    <scope>NUCLEOTIDE SEQUENCE [LARGE SCALE GENOMIC DNA]</scope>
    <source>
        <strain evidence="2">cv. CM334</strain>
    </source>
</reference>
<accession>A0A2G2Z068</accession>
<gene>
    <name evidence="1" type="ORF">T459_18895</name>
</gene>
<evidence type="ECO:0000313" key="1">
    <source>
        <dbReference type="EMBL" id="PHT75373.1"/>
    </source>
</evidence>
<dbReference type="Proteomes" id="UP000222542">
    <property type="component" value="Unassembled WGS sequence"/>
</dbReference>
<organism evidence="1 2">
    <name type="scientific">Capsicum annuum</name>
    <name type="common">Capsicum pepper</name>
    <dbReference type="NCBI Taxonomy" id="4072"/>
    <lineage>
        <taxon>Eukaryota</taxon>
        <taxon>Viridiplantae</taxon>
        <taxon>Streptophyta</taxon>
        <taxon>Embryophyta</taxon>
        <taxon>Tracheophyta</taxon>
        <taxon>Spermatophyta</taxon>
        <taxon>Magnoliopsida</taxon>
        <taxon>eudicotyledons</taxon>
        <taxon>Gunneridae</taxon>
        <taxon>Pentapetalae</taxon>
        <taxon>asterids</taxon>
        <taxon>lamiids</taxon>
        <taxon>Solanales</taxon>
        <taxon>Solanaceae</taxon>
        <taxon>Solanoideae</taxon>
        <taxon>Capsiceae</taxon>
        <taxon>Capsicum</taxon>
    </lineage>
</organism>
<proteinExistence type="predicted"/>
<reference evidence="1 2" key="2">
    <citation type="journal article" date="2017" name="Genome Biol.">
        <title>New reference genome sequences of hot pepper reveal the massive evolution of plant disease-resistance genes by retroduplication.</title>
        <authorList>
            <person name="Kim S."/>
            <person name="Park J."/>
            <person name="Yeom S.I."/>
            <person name="Kim Y.M."/>
            <person name="Seo E."/>
            <person name="Kim K.T."/>
            <person name="Kim M.S."/>
            <person name="Lee J.M."/>
            <person name="Cheong K."/>
            <person name="Shin H.S."/>
            <person name="Kim S.B."/>
            <person name="Han K."/>
            <person name="Lee J."/>
            <person name="Park M."/>
            <person name="Lee H.A."/>
            <person name="Lee H.Y."/>
            <person name="Lee Y."/>
            <person name="Oh S."/>
            <person name="Lee J.H."/>
            <person name="Choi E."/>
            <person name="Choi E."/>
            <person name="Lee S.E."/>
            <person name="Jeon J."/>
            <person name="Kim H."/>
            <person name="Choi G."/>
            <person name="Song H."/>
            <person name="Lee J."/>
            <person name="Lee S.C."/>
            <person name="Kwon J.K."/>
            <person name="Lee H.Y."/>
            <person name="Koo N."/>
            <person name="Hong Y."/>
            <person name="Kim R.W."/>
            <person name="Kang W.H."/>
            <person name="Huh J.H."/>
            <person name="Kang B.C."/>
            <person name="Yang T.J."/>
            <person name="Lee Y.H."/>
            <person name="Bennetzen J.L."/>
            <person name="Choi D."/>
        </authorList>
    </citation>
    <scope>NUCLEOTIDE SEQUENCE [LARGE SCALE GENOMIC DNA]</scope>
    <source>
        <strain evidence="2">cv. CM334</strain>
    </source>
</reference>
<protein>
    <submittedName>
        <fullName evidence="1">Uncharacterized protein</fullName>
    </submittedName>
</protein>
<evidence type="ECO:0000313" key="2">
    <source>
        <dbReference type="Proteomes" id="UP000222542"/>
    </source>
</evidence>
<sequence>MSQISRVLTGEEIIRKMAFEPVALIIHGVAGFSVMREFKHKSEPQFLGNWKYLTRFLNSHQILGLLRSHVFAMEPLHKRTNSTSSSRISTTGNFYIWMGYDSTTDGYKVLKTDVDRNDGCKVSSEILSLKNDSWSKIDEHPSGRCCAFHDSFKALRILYENSESEPPLLP</sequence>
<dbReference type="Gramene" id="PHT75373">
    <property type="protein sequence ID" value="PHT75373"/>
    <property type="gene ID" value="T459_18895"/>
</dbReference>
<comment type="caution">
    <text evidence="1">The sequence shown here is derived from an EMBL/GenBank/DDBJ whole genome shotgun (WGS) entry which is preliminary data.</text>
</comment>